<feature type="region of interest" description="Disordered" evidence="8">
    <location>
        <begin position="23"/>
        <end position="56"/>
    </location>
</feature>
<name>A0A7W4K5A9_9PROT</name>
<evidence type="ECO:0000256" key="9">
    <source>
        <dbReference type="SAM" id="SignalP"/>
    </source>
</evidence>
<feature type="signal peptide" evidence="9">
    <location>
        <begin position="1"/>
        <end position="22"/>
    </location>
</feature>
<dbReference type="GO" id="GO:0015562">
    <property type="term" value="F:efflux transmembrane transporter activity"/>
    <property type="evidence" value="ECO:0007669"/>
    <property type="project" value="InterPro"/>
</dbReference>
<dbReference type="AlphaFoldDB" id="A0A7W4K5A9"/>
<feature type="chain" id="PRO_5031114996" evidence="9">
    <location>
        <begin position="23"/>
        <end position="517"/>
    </location>
</feature>
<comment type="similarity">
    <text evidence="2">Belongs to the outer membrane factor (OMF) (TC 1.B.17) family.</text>
</comment>
<evidence type="ECO:0000256" key="6">
    <source>
        <dbReference type="ARBA" id="ARBA00023136"/>
    </source>
</evidence>
<dbReference type="InterPro" id="IPR051906">
    <property type="entry name" value="TolC-like"/>
</dbReference>
<dbReference type="SUPFAM" id="SSF56954">
    <property type="entry name" value="Outer membrane efflux proteins (OEP)"/>
    <property type="match status" value="1"/>
</dbReference>
<dbReference type="Gene3D" id="1.20.1600.10">
    <property type="entry name" value="Outer membrane efflux proteins (OEP)"/>
    <property type="match status" value="1"/>
</dbReference>
<keyword evidence="6" id="KW-0472">Membrane</keyword>
<evidence type="ECO:0000313" key="11">
    <source>
        <dbReference type="Proteomes" id="UP000578030"/>
    </source>
</evidence>
<feature type="region of interest" description="Disordered" evidence="8">
    <location>
        <begin position="77"/>
        <end position="96"/>
    </location>
</feature>
<keyword evidence="5" id="KW-0812">Transmembrane</keyword>
<dbReference type="NCBIfam" id="TIGR01844">
    <property type="entry name" value="type_I_sec_TolC"/>
    <property type="match status" value="1"/>
</dbReference>
<dbReference type="EMBL" id="JABEQM010000002">
    <property type="protein sequence ID" value="MBB2200631.1"/>
    <property type="molecule type" value="Genomic_DNA"/>
</dbReference>
<comment type="caution">
    <text evidence="10">The sequence shown here is derived from an EMBL/GenBank/DDBJ whole genome shotgun (WGS) entry which is preliminary data.</text>
</comment>
<organism evidence="10 11">
    <name type="scientific">Gluconacetobacter tumulisoli</name>
    <dbReference type="NCBI Taxonomy" id="1286189"/>
    <lineage>
        <taxon>Bacteria</taxon>
        <taxon>Pseudomonadati</taxon>
        <taxon>Pseudomonadota</taxon>
        <taxon>Alphaproteobacteria</taxon>
        <taxon>Acetobacterales</taxon>
        <taxon>Acetobacteraceae</taxon>
        <taxon>Gluconacetobacter</taxon>
    </lineage>
</organism>
<keyword evidence="9" id="KW-0732">Signal</keyword>
<evidence type="ECO:0000256" key="1">
    <source>
        <dbReference type="ARBA" id="ARBA00004442"/>
    </source>
</evidence>
<dbReference type="Pfam" id="PF02321">
    <property type="entry name" value="OEP"/>
    <property type="match status" value="2"/>
</dbReference>
<keyword evidence="11" id="KW-1185">Reference proteome</keyword>
<keyword evidence="4" id="KW-1134">Transmembrane beta strand</keyword>
<dbReference type="GO" id="GO:0015288">
    <property type="term" value="F:porin activity"/>
    <property type="evidence" value="ECO:0007669"/>
    <property type="project" value="TreeGrafter"/>
</dbReference>
<dbReference type="RefSeq" id="WP_182954456.1">
    <property type="nucleotide sequence ID" value="NZ_JABEQM010000002.1"/>
</dbReference>
<comment type="subcellular location">
    <subcellularLocation>
        <location evidence="1">Cell outer membrane</location>
    </subcellularLocation>
</comment>
<dbReference type="PANTHER" id="PTHR30026">
    <property type="entry name" value="OUTER MEMBRANE PROTEIN TOLC"/>
    <property type="match status" value="1"/>
</dbReference>
<evidence type="ECO:0000256" key="7">
    <source>
        <dbReference type="ARBA" id="ARBA00023237"/>
    </source>
</evidence>
<protein>
    <submittedName>
        <fullName evidence="10">TolC family outer membrane protein</fullName>
    </submittedName>
</protein>
<dbReference type="Proteomes" id="UP000578030">
    <property type="component" value="Unassembled WGS sequence"/>
</dbReference>
<evidence type="ECO:0000256" key="5">
    <source>
        <dbReference type="ARBA" id="ARBA00022692"/>
    </source>
</evidence>
<gene>
    <name evidence="10" type="ORF">HLH28_03380</name>
</gene>
<evidence type="ECO:0000256" key="4">
    <source>
        <dbReference type="ARBA" id="ARBA00022452"/>
    </source>
</evidence>
<dbReference type="GO" id="GO:0009279">
    <property type="term" value="C:cell outer membrane"/>
    <property type="evidence" value="ECO:0007669"/>
    <property type="project" value="UniProtKB-SubCell"/>
</dbReference>
<feature type="compositionally biased region" description="Low complexity" evidence="8">
    <location>
        <begin position="33"/>
        <end position="45"/>
    </location>
</feature>
<dbReference type="InterPro" id="IPR010130">
    <property type="entry name" value="T1SS_OMP_TolC"/>
</dbReference>
<dbReference type="InterPro" id="IPR003423">
    <property type="entry name" value="OMP_efflux"/>
</dbReference>
<accession>A0A7W4K5A9</accession>
<proteinExistence type="inferred from homology"/>
<keyword evidence="7" id="KW-0998">Cell outer membrane</keyword>
<keyword evidence="3" id="KW-0813">Transport</keyword>
<evidence type="ECO:0000256" key="3">
    <source>
        <dbReference type="ARBA" id="ARBA00022448"/>
    </source>
</evidence>
<evidence type="ECO:0000256" key="2">
    <source>
        <dbReference type="ARBA" id="ARBA00007613"/>
    </source>
</evidence>
<evidence type="ECO:0000313" key="10">
    <source>
        <dbReference type="EMBL" id="MBB2200631.1"/>
    </source>
</evidence>
<evidence type="ECO:0000256" key="8">
    <source>
        <dbReference type="SAM" id="MobiDB-lite"/>
    </source>
</evidence>
<sequence>MNKAHLLLAVPLLAATAGPLHATPPHAVPAPRPSTTGPSTAGLPSPGAPPPGAAPTTLTLQQALALAYRGNPTLLGQQATQRATTEDSAQARSGWRPTVTANVNAAYQQGPYTGEYALGSFQSNDAEAYLAVRQPIYTGGQVANRVRAADARSQAARHALRLTEAQTFQAAIGAYMDVLRDANVLAVRQADLQTLTRQAALTGTRYTLGGDAARQVTRTDVEQAQAQRDAAEVALADAEAQLTASRAAFRAIVGVEAGAGGATALVQPDGLPAQPPSLDAALAQAGQANPALARDLAAEDAGAADIDTARSAWNPTIGVTATLGAIGAASPFHGSAYDQEVTGMVTLTQPIESGGLYSSQIRQARDRYETARQAAEASRRTAIQAVVTAWQQVQSGLRAIRAGSAQVASATTALRGYQLEYGYGMRSTIDVLIADQNLRAAEISLAQSRHDTIIAEAALLAATGRLSAATLLPDERHYDPDAPLRRARAPGWAPWEGAVSALDRVGQRKTCAAAPCP</sequence>
<dbReference type="PANTHER" id="PTHR30026:SF22">
    <property type="entry name" value="OUTER MEMBRANE EFFLUX PROTEIN"/>
    <property type="match status" value="1"/>
</dbReference>
<feature type="compositionally biased region" description="Polar residues" evidence="8">
    <location>
        <begin position="77"/>
        <end position="91"/>
    </location>
</feature>
<reference evidence="10 11" key="1">
    <citation type="submission" date="2020-04" db="EMBL/GenBank/DDBJ databases">
        <title>Description of novel Gluconacetobacter.</title>
        <authorList>
            <person name="Sombolestani A."/>
        </authorList>
    </citation>
    <scope>NUCLEOTIDE SEQUENCE [LARGE SCALE GENOMIC DNA]</scope>
    <source>
        <strain evidence="10 11">LMG 27802</strain>
    </source>
</reference>
<dbReference type="GO" id="GO:1990281">
    <property type="term" value="C:efflux pump complex"/>
    <property type="evidence" value="ECO:0007669"/>
    <property type="project" value="TreeGrafter"/>
</dbReference>